<sequence length="531" mass="56405">MVEGPECHRMAAAHRKELVGKGFTASSPNERFTEGAGAISGKQLTRIEVIGKNLYYFFEDVVVHIHFGMAGTFATFAAEKAPEPKPSVRLELRGEKDGIVAHLSAMTVEHGTEDLYNAAKAKLGTDPLREDADAEFFVKKLAGSRKGVGIMLMEQSCIAGVGNIYRSEILAEAKLHPEQPANSLSRDTVLGLWKICVNQMQTGFKSGSIWDPMLGASVYNNTICRICQGRVKQWQIGGRDVYVCSKHQLLDTSGTMAAPHAAALKTKTPAKGTPAKAGSTEDGADAGAEAPAVGRRLKVYWKLDDAWYSGMIHSLNEKTGKHKIVYDDGETENLKLSKEVFCLQPEAGGTAATLEPEAGGAAAALEPLANTEVQDSGEVEKAKPEKDTKGKDAKKKKASGQAASTEVQDSGEVEEAKPEKDTKGKDTKKKKKANGQAGSMEETPPSLEEDGGAVDLAGMPVDELRKLCQSRQLCSTGRKADLVARLCPSGSGGGGAEAGAPMKEITDGALSKCAFTSSPSPSPPAARLWLC</sequence>
<dbReference type="GO" id="GO:0000703">
    <property type="term" value="F:oxidized pyrimidine nucleobase lesion DNA N-glycosylase activity"/>
    <property type="evidence" value="ECO:0007669"/>
    <property type="project" value="TreeGrafter"/>
</dbReference>
<dbReference type="InterPro" id="IPR003034">
    <property type="entry name" value="SAP_dom"/>
</dbReference>
<dbReference type="Gene3D" id="1.10.8.50">
    <property type="match status" value="1"/>
</dbReference>
<dbReference type="SMART" id="SM00513">
    <property type="entry name" value="SAP"/>
    <property type="match status" value="1"/>
</dbReference>
<feature type="compositionally biased region" description="Basic and acidic residues" evidence="10">
    <location>
        <begin position="378"/>
        <end position="391"/>
    </location>
</feature>
<evidence type="ECO:0000256" key="7">
    <source>
        <dbReference type="ARBA" id="ARBA00023239"/>
    </source>
</evidence>
<evidence type="ECO:0000256" key="2">
    <source>
        <dbReference type="ARBA" id="ARBA00012720"/>
    </source>
</evidence>
<dbReference type="InterPro" id="IPR036361">
    <property type="entry name" value="SAP_dom_sf"/>
</dbReference>
<feature type="domain" description="SAP" evidence="11">
    <location>
        <begin position="456"/>
        <end position="490"/>
    </location>
</feature>
<keyword evidence="9" id="KW-0326">Glycosidase</keyword>
<evidence type="ECO:0000256" key="9">
    <source>
        <dbReference type="ARBA" id="ARBA00023295"/>
    </source>
</evidence>
<dbReference type="Pfam" id="PF01149">
    <property type="entry name" value="Fapy_DNA_glyco"/>
    <property type="match status" value="1"/>
</dbReference>
<keyword evidence="4" id="KW-0378">Hydrolase</keyword>
<dbReference type="Gene3D" id="1.10.720.30">
    <property type="entry name" value="SAP domain"/>
    <property type="match status" value="1"/>
</dbReference>
<keyword evidence="5" id="KW-0238">DNA-binding</keyword>
<dbReference type="GO" id="GO:0006284">
    <property type="term" value="P:base-excision repair"/>
    <property type="evidence" value="ECO:0007669"/>
    <property type="project" value="InterPro"/>
</dbReference>
<organism evidence="12 13">
    <name type="scientific">Cymbomonas tetramitiformis</name>
    <dbReference type="NCBI Taxonomy" id="36881"/>
    <lineage>
        <taxon>Eukaryota</taxon>
        <taxon>Viridiplantae</taxon>
        <taxon>Chlorophyta</taxon>
        <taxon>Pyramimonadophyceae</taxon>
        <taxon>Pyramimonadales</taxon>
        <taxon>Pyramimonadaceae</taxon>
        <taxon>Cymbomonas</taxon>
    </lineage>
</organism>
<evidence type="ECO:0000256" key="5">
    <source>
        <dbReference type="ARBA" id="ARBA00023125"/>
    </source>
</evidence>
<protein>
    <recommendedName>
        <fullName evidence="2">DNA-(apurinic or apyrimidinic site) lyase</fullName>
        <ecNumber evidence="2">4.2.99.18</ecNumber>
    </recommendedName>
</protein>
<dbReference type="EC" id="4.2.99.18" evidence="2"/>
<feature type="compositionally biased region" description="Low complexity" evidence="10">
    <location>
        <begin position="266"/>
        <end position="277"/>
    </location>
</feature>
<keyword evidence="7" id="KW-0456">Lyase</keyword>
<evidence type="ECO:0000313" key="12">
    <source>
        <dbReference type="EMBL" id="KAK3239982.1"/>
    </source>
</evidence>
<evidence type="ECO:0000313" key="13">
    <source>
        <dbReference type="Proteomes" id="UP001190700"/>
    </source>
</evidence>
<evidence type="ECO:0000256" key="1">
    <source>
        <dbReference type="ARBA" id="ARBA00009409"/>
    </source>
</evidence>
<evidence type="ECO:0000256" key="10">
    <source>
        <dbReference type="SAM" id="MobiDB-lite"/>
    </source>
</evidence>
<name>A0AAE0BQP4_9CHLO</name>
<feature type="region of interest" description="Disordered" evidence="10">
    <location>
        <begin position="266"/>
        <end position="289"/>
    </location>
</feature>
<dbReference type="PROSITE" id="PS50800">
    <property type="entry name" value="SAP"/>
    <property type="match status" value="1"/>
</dbReference>
<comment type="similarity">
    <text evidence="1">Belongs to the FPG family.</text>
</comment>
<dbReference type="Gene3D" id="2.30.30.140">
    <property type="match status" value="1"/>
</dbReference>
<dbReference type="Gene3D" id="3.20.190.10">
    <property type="entry name" value="MutM-like, N-terminal"/>
    <property type="match status" value="1"/>
</dbReference>
<dbReference type="GO" id="GO:0008270">
    <property type="term" value="F:zinc ion binding"/>
    <property type="evidence" value="ECO:0007669"/>
    <property type="project" value="InterPro"/>
</dbReference>
<dbReference type="PANTHER" id="PTHR42697">
    <property type="entry name" value="ENDONUCLEASE 8"/>
    <property type="match status" value="1"/>
</dbReference>
<evidence type="ECO:0000259" key="11">
    <source>
        <dbReference type="PROSITE" id="PS50800"/>
    </source>
</evidence>
<dbReference type="InterPro" id="IPR035937">
    <property type="entry name" value="FPG_N"/>
</dbReference>
<dbReference type="SMART" id="SM01232">
    <property type="entry name" value="H2TH"/>
    <property type="match status" value="1"/>
</dbReference>
<dbReference type="SUPFAM" id="SSF81624">
    <property type="entry name" value="N-terminal domain of MutM-like DNA repair proteins"/>
    <property type="match status" value="1"/>
</dbReference>
<dbReference type="SUPFAM" id="SSF46946">
    <property type="entry name" value="S13-like H2TH domain"/>
    <property type="match status" value="1"/>
</dbReference>
<dbReference type="GO" id="GO:0003684">
    <property type="term" value="F:damaged DNA binding"/>
    <property type="evidence" value="ECO:0007669"/>
    <property type="project" value="InterPro"/>
</dbReference>
<feature type="region of interest" description="Disordered" evidence="10">
    <location>
        <begin position="367"/>
        <end position="455"/>
    </location>
</feature>
<reference evidence="12 13" key="1">
    <citation type="journal article" date="2015" name="Genome Biol. Evol.">
        <title>Comparative Genomics of a Bacterivorous Green Alga Reveals Evolutionary Causalities and Consequences of Phago-Mixotrophic Mode of Nutrition.</title>
        <authorList>
            <person name="Burns J.A."/>
            <person name="Paasch A."/>
            <person name="Narechania A."/>
            <person name="Kim E."/>
        </authorList>
    </citation>
    <scope>NUCLEOTIDE SEQUENCE [LARGE SCALE GENOMIC DNA]</scope>
    <source>
        <strain evidence="12 13">PLY_AMNH</strain>
    </source>
</reference>
<feature type="compositionally biased region" description="Basic and acidic residues" evidence="10">
    <location>
        <begin position="414"/>
        <end position="425"/>
    </location>
</feature>
<dbReference type="Proteomes" id="UP001190700">
    <property type="component" value="Unassembled WGS sequence"/>
</dbReference>
<dbReference type="CDD" id="cd20404">
    <property type="entry name" value="Tudor_Agenet_AtEML-like"/>
    <property type="match status" value="1"/>
</dbReference>
<accession>A0AAE0BQP4</accession>
<dbReference type="Pfam" id="PF06831">
    <property type="entry name" value="H2TH"/>
    <property type="match status" value="1"/>
</dbReference>
<dbReference type="SMART" id="SM00898">
    <property type="entry name" value="Fapy_DNA_glyco"/>
    <property type="match status" value="1"/>
</dbReference>
<evidence type="ECO:0000256" key="6">
    <source>
        <dbReference type="ARBA" id="ARBA00023204"/>
    </source>
</evidence>
<keyword evidence="8" id="KW-0511">Multifunctional enzyme</keyword>
<dbReference type="AlphaFoldDB" id="A0AAE0BQP4"/>
<keyword evidence="6" id="KW-0234">DNA repair</keyword>
<evidence type="ECO:0000256" key="3">
    <source>
        <dbReference type="ARBA" id="ARBA00022763"/>
    </source>
</evidence>
<dbReference type="SUPFAM" id="SSF68906">
    <property type="entry name" value="SAP domain"/>
    <property type="match status" value="1"/>
</dbReference>
<dbReference type="InterPro" id="IPR012319">
    <property type="entry name" value="FPG_cat"/>
</dbReference>
<dbReference type="GO" id="GO:0140078">
    <property type="term" value="F:class I DNA-(apurinic or apyrimidinic site) endonuclease activity"/>
    <property type="evidence" value="ECO:0007669"/>
    <property type="project" value="UniProtKB-EC"/>
</dbReference>
<dbReference type="EMBL" id="LGRX02033768">
    <property type="protein sequence ID" value="KAK3239982.1"/>
    <property type="molecule type" value="Genomic_DNA"/>
</dbReference>
<evidence type="ECO:0000256" key="4">
    <source>
        <dbReference type="ARBA" id="ARBA00022801"/>
    </source>
</evidence>
<evidence type="ECO:0000256" key="8">
    <source>
        <dbReference type="ARBA" id="ARBA00023268"/>
    </source>
</evidence>
<dbReference type="InterPro" id="IPR015886">
    <property type="entry name" value="H2TH_FPG"/>
</dbReference>
<keyword evidence="13" id="KW-1185">Reference proteome</keyword>
<dbReference type="PANTHER" id="PTHR42697:SF1">
    <property type="entry name" value="ENDONUCLEASE 8"/>
    <property type="match status" value="1"/>
</dbReference>
<keyword evidence="3" id="KW-0227">DNA damage</keyword>
<dbReference type="SUPFAM" id="SSF63748">
    <property type="entry name" value="Tudor/PWWP/MBT"/>
    <property type="match status" value="1"/>
</dbReference>
<dbReference type="InterPro" id="IPR010979">
    <property type="entry name" value="Ribosomal_uS13-like_H2TH"/>
</dbReference>
<dbReference type="Pfam" id="PF02037">
    <property type="entry name" value="SAP"/>
    <property type="match status" value="1"/>
</dbReference>
<proteinExistence type="inferred from homology"/>
<gene>
    <name evidence="12" type="ORF">CYMTET_50127</name>
</gene>
<comment type="caution">
    <text evidence="12">The sequence shown here is derived from an EMBL/GenBank/DDBJ whole genome shotgun (WGS) entry which is preliminary data.</text>
</comment>